<gene>
    <name evidence="1" type="ORF">UFOPK2855_01018</name>
</gene>
<evidence type="ECO:0000313" key="1">
    <source>
        <dbReference type="EMBL" id="CAB4766064.1"/>
    </source>
</evidence>
<proteinExistence type="predicted"/>
<dbReference type="AlphaFoldDB" id="A0A6J6V360"/>
<dbReference type="EMBL" id="CAEZZK010000213">
    <property type="protein sequence ID" value="CAB4766064.1"/>
    <property type="molecule type" value="Genomic_DNA"/>
</dbReference>
<accession>A0A6J6V360</accession>
<sequence>MIRPKQRFSAFALCVFAVTALVGTPSFAATNGGKCTKAGVIQKTKGATYTCVKTEKSLKWVSKNTQQSTTTSSTPASMADLLLTNPASPQPLSDCRLVDARTFKTGGEWQAVTYPAIATSGFTNAGNVSVAVIFVDFSDAFGTASELSEAIANIKNASAWYSWFSQGSVTYTLRIADRWVRAPKTSNNYYWLHPGKPGVQLQSSQEIADTYRSLATTVVDTSGITSVWVVTPKTATTIDEGFALRDKPSVFSTGGSTYSSMIPIWQHFVHETLHSHGALGHSPKNSQIGLFWNTGSAGATLNSWDAMTLGWMKQESVYCVAKENLTNQTITLVPIEREQVGLRSFIIKLSKYEALIIESHRKDKWSERWAVGTSGVSVMRVDTRIDTVWDQGSSTGKYLVPAREHSLDFLKVGQTFTTDGIKVTLVKSGDNDQLLVEHSS</sequence>
<protein>
    <submittedName>
        <fullName evidence="1">Unannotated protein</fullName>
    </submittedName>
</protein>
<organism evidence="1">
    <name type="scientific">freshwater metagenome</name>
    <dbReference type="NCBI Taxonomy" id="449393"/>
    <lineage>
        <taxon>unclassified sequences</taxon>
        <taxon>metagenomes</taxon>
        <taxon>ecological metagenomes</taxon>
    </lineage>
</organism>
<reference evidence="1" key="1">
    <citation type="submission" date="2020-05" db="EMBL/GenBank/DDBJ databases">
        <authorList>
            <person name="Chiriac C."/>
            <person name="Salcher M."/>
            <person name="Ghai R."/>
            <person name="Kavagutti S V."/>
        </authorList>
    </citation>
    <scope>NUCLEOTIDE SEQUENCE</scope>
</reference>
<name>A0A6J6V360_9ZZZZ</name>